<keyword evidence="3" id="KW-1185">Reference proteome</keyword>
<feature type="region of interest" description="Disordered" evidence="1">
    <location>
        <begin position="22"/>
        <end position="46"/>
    </location>
</feature>
<feature type="non-terminal residue" evidence="2">
    <location>
        <position position="1"/>
    </location>
</feature>
<evidence type="ECO:0000256" key="1">
    <source>
        <dbReference type="SAM" id="MobiDB-lite"/>
    </source>
</evidence>
<feature type="non-terminal residue" evidence="2">
    <location>
        <position position="198"/>
    </location>
</feature>
<evidence type="ECO:0000313" key="3">
    <source>
        <dbReference type="Proteomes" id="UP000799770"/>
    </source>
</evidence>
<dbReference type="AlphaFoldDB" id="A0A6A5ZQ02"/>
<organism evidence="2 3">
    <name type="scientific">Lophiotrema nucula</name>
    <dbReference type="NCBI Taxonomy" id="690887"/>
    <lineage>
        <taxon>Eukaryota</taxon>
        <taxon>Fungi</taxon>
        <taxon>Dikarya</taxon>
        <taxon>Ascomycota</taxon>
        <taxon>Pezizomycotina</taxon>
        <taxon>Dothideomycetes</taxon>
        <taxon>Pleosporomycetidae</taxon>
        <taxon>Pleosporales</taxon>
        <taxon>Lophiotremataceae</taxon>
        <taxon>Lophiotrema</taxon>
    </lineage>
</organism>
<protein>
    <submittedName>
        <fullName evidence="2">Uncharacterized protein</fullName>
    </submittedName>
</protein>
<reference evidence="2" key="1">
    <citation type="journal article" date="2020" name="Stud. Mycol.">
        <title>101 Dothideomycetes genomes: a test case for predicting lifestyles and emergence of pathogens.</title>
        <authorList>
            <person name="Haridas S."/>
            <person name="Albert R."/>
            <person name="Binder M."/>
            <person name="Bloem J."/>
            <person name="Labutti K."/>
            <person name="Salamov A."/>
            <person name="Andreopoulos B."/>
            <person name="Baker S."/>
            <person name="Barry K."/>
            <person name="Bills G."/>
            <person name="Bluhm B."/>
            <person name="Cannon C."/>
            <person name="Castanera R."/>
            <person name="Culley D."/>
            <person name="Daum C."/>
            <person name="Ezra D."/>
            <person name="Gonzalez J."/>
            <person name="Henrissat B."/>
            <person name="Kuo A."/>
            <person name="Liang C."/>
            <person name="Lipzen A."/>
            <person name="Lutzoni F."/>
            <person name="Magnuson J."/>
            <person name="Mondo S."/>
            <person name="Nolan M."/>
            <person name="Ohm R."/>
            <person name="Pangilinan J."/>
            <person name="Park H.-J."/>
            <person name="Ramirez L."/>
            <person name="Alfaro M."/>
            <person name="Sun H."/>
            <person name="Tritt A."/>
            <person name="Yoshinaga Y."/>
            <person name="Zwiers L.-H."/>
            <person name="Turgeon B."/>
            <person name="Goodwin S."/>
            <person name="Spatafora J."/>
            <person name="Crous P."/>
            <person name="Grigoriev I."/>
        </authorList>
    </citation>
    <scope>NUCLEOTIDE SEQUENCE</scope>
    <source>
        <strain evidence="2">CBS 627.86</strain>
    </source>
</reference>
<feature type="region of interest" description="Disordered" evidence="1">
    <location>
        <begin position="179"/>
        <end position="198"/>
    </location>
</feature>
<dbReference type="OrthoDB" id="3686891at2759"/>
<gene>
    <name evidence="2" type="ORF">BDV96DRAFT_512112</name>
</gene>
<feature type="compositionally biased region" description="Basic and acidic residues" evidence="1">
    <location>
        <begin position="36"/>
        <end position="46"/>
    </location>
</feature>
<dbReference type="EMBL" id="ML977312">
    <property type="protein sequence ID" value="KAF2121064.1"/>
    <property type="molecule type" value="Genomic_DNA"/>
</dbReference>
<feature type="compositionally biased region" description="Basic residues" evidence="1">
    <location>
        <begin position="25"/>
        <end position="35"/>
    </location>
</feature>
<sequence length="198" mass="22846">MKPPEPGLFARFGGYFEGSEDARIHRQQSNRRSPHRLPDSDHSIDDLKNNRQWHVKRIYDAMTRPDAARDNPGSVAMKRWVRGATPYEPALVEAYAHKIFDCLIETVELGFRGWPHNDYVSEDRKGGEDEDQEMSCADRLESIIQGLEEEKTICEDMMASACQIRMFVNAPRAYAQRKFNNRVGNSKRGRTKKDDEDV</sequence>
<dbReference type="Proteomes" id="UP000799770">
    <property type="component" value="Unassembled WGS sequence"/>
</dbReference>
<evidence type="ECO:0000313" key="2">
    <source>
        <dbReference type="EMBL" id="KAF2121064.1"/>
    </source>
</evidence>
<accession>A0A6A5ZQ02</accession>
<proteinExistence type="predicted"/>
<name>A0A6A5ZQ02_9PLEO</name>